<organism evidence="3 5">
    <name type="scientific">Rotaria sordida</name>
    <dbReference type="NCBI Taxonomy" id="392033"/>
    <lineage>
        <taxon>Eukaryota</taxon>
        <taxon>Metazoa</taxon>
        <taxon>Spiralia</taxon>
        <taxon>Gnathifera</taxon>
        <taxon>Rotifera</taxon>
        <taxon>Eurotatoria</taxon>
        <taxon>Bdelloidea</taxon>
        <taxon>Philodinida</taxon>
        <taxon>Philodinidae</taxon>
        <taxon>Rotaria</taxon>
    </lineage>
</organism>
<reference evidence="3" key="1">
    <citation type="submission" date="2021-02" db="EMBL/GenBank/DDBJ databases">
        <authorList>
            <person name="Nowell W R."/>
        </authorList>
    </citation>
    <scope>NUCLEOTIDE SEQUENCE</scope>
</reference>
<dbReference type="Proteomes" id="UP000663854">
    <property type="component" value="Unassembled WGS sequence"/>
</dbReference>
<evidence type="ECO:0008006" key="7">
    <source>
        <dbReference type="Google" id="ProtNLM"/>
    </source>
</evidence>
<feature type="transmembrane region" description="Helical" evidence="1">
    <location>
        <begin position="49"/>
        <end position="68"/>
    </location>
</feature>
<keyword evidence="6" id="KW-1185">Reference proteome</keyword>
<dbReference type="EMBL" id="CAJNOT010001039">
    <property type="protein sequence ID" value="CAF1133575.1"/>
    <property type="molecule type" value="Genomic_DNA"/>
</dbReference>
<proteinExistence type="predicted"/>
<evidence type="ECO:0000313" key="5">
    <source>
        <dbReference type="Proteomes" id="UP000663854"/>
    </source>
</evidence>
<dbReference type="EMBL" id="CAJNOH010001025">
    <property type="protein sequence ID" value="CAF1164963.1"/>
    <property type="molecule type" value="Genomic_DNA"/>
</dbReference>
<gene>
    <name evidence="4" type="ORF">JXQ802_LOCUS35613</name>
    <name evidence="3" type="ORF">PYM288_LOCUS22955</name>
    <name evidence="2" type="ORF">ZHD862_LOCUS19267</name>
</gene>
<keyword evidence="1" id="KW-1133">Transmembrane helix</keyword>
<keyword evidence="1" id="KW-0812">Transmembrane</keyword>
<keyword evidence="1" id="KW-0472">Membrane</keyword>
<feature type="transmembrane region" description="Helical" evidence="1">
    <location>
        <begin position="89"/>
        <end position="104"/>
    </location>
</feature>
<evidence type="ECO:0000313" key="4">
    <source>
        <dbReference type="EMBL" id="CAF1416737.1"/>
    </source>
</evidence>
<sequence>MLQIDNNLTCQNGSRRIPVDEYTLFNKKILCICPKDYVDDQCEIAENKMILSFGFDIGLFQSIFIYFIEVINDVTPIFVKIYSLRRIKYYHIAISTIFIQYYIFL</sequence>
<name>A0A814TZI1_9BILA</name>
<accession>A0A814TZI1</accession>
<evidence type="ECO:0000313" key="2">
    <source>
        <dbReference type="EMBL" id="CAF1133575.1"/>
    </source>
</evidence>
<comment type="caution">
    <text evidence="3">The sequence shown here is derived from an EMBL/GenBank/DDBJ whole genome shotgun (WGS) entry which is preliminary data.</text>
</comment>
<evidence type="ECO:0000313" key="3">
    <source>
        <dbReference type="EMBL" id="CAF1164963.1"/>
    </source>
</evidence>
<dbReference type="EMBL" id="CAJNOL010001772">
    <property type="protein sequence ID" value="CAF1416737.1"/>
    <property type="molecule type" value="Genomic_DNA"/>
</dbReference>
<dbReference type="AlphaFoldDB" id="A0A814TZI1"/>
<evidence type="ECO:0000313" key="6">
    <source>
        <dbReference type="Proteomes" id="UP000663870"/>
    </source>
</evidence>
<dbReference type="Proteomes" id="UP000663864">
    <property type="component" value="Unassembled WGS sequence"/>
</dbReference>
<evidence type="ECO:0000256" key="1">
    <source>
        <dbReference type="SAM" id="Phobius"/>
    </source>
</evidence>
<protein>
    <recommendedName>
        <fullName evidence="7">EGF-like domain-containing protein</fullName>
    </recommendedName>
</protein>
<dbReference type="Proteomes" id="UP000663870">
    <property type="component" value="Unassembled WGS sequence"/>
</dbReference>